<evidence type="ECO:0000259" key="4">
    <source>
        <dbReference type="PROSITE" id="PS51077"/>
    </source>
</evidence>
<sequence>MAEISSTGDQMLHLLEIVAFEGPRSTAELAVAAGINRTVAHRLLSTLHGRGYLGRQGRAYVLGPVLAQIAAMSDLDGMVRLAEPVMRDLARALGESVVLHRIDGDMAVVVGQAVAEDQMVRVQHREGSRHSLAVGASGRAILAWQPERFVQRIVAQSAAPDSLRAQLSRTRAEGYALSENELQQGVVGAAVPLAEADGAVRFSLAVLMPSHRAERLATLLPALLDAGRRIEAQVGQANG</sequence>
<dbReference type="InterPro" id="IPR014757">
    <property type="entry name" value="Tscrpt_reg_IclR_C"/>
</dbReference>
<dbReference type="PANTHER" id="PTHR30136:SF24">
    <property type="entry name" value="HTH-TYPE TRANSCRIPTIONAL REPRESSOR ALLR"/>
    <property type="match status" value="1"/>
</dbReference>
<accession>A0ABV7E029</accession>
<evidence type="ECO:0000313" key="7">
    <source>
        <dbReference type="Proteomes" id="UP001595445"/>
    </source>
</evidence>
<organism evidence="6 7">
    <name type="scientific">Tabrizicola soli</name>
    <dbReference type="NCBI Taxonomy" id="2185115"/>
    <lineage>
        <taxon>Bacteria</taxon>
        <taxon>Pseudomonadati</taxon>
        <taxon>Pseudomonadota</taxon>
        <taxon>Alphaproteobacteria</taxon>
        <taxon>Rhodobacterales</taxon>
        <taxon>Paracoccaceae</taxon>
        <taxon>Tabrizicola</taxon>
    </lineage>
</organism>
<evidence type="ECO:0000259" key="5">
    <source>
        <dbReference type="PROSITE" id="PS51078"/>
    </source>
</evidence>
<dbReference type="SUPFAM" id="SSF46785">
    <property type="entry name" value="Winged helix' DNA-binding domain"/>
    <property type="match status" value="1"/>
</dbReference>
<dbReference type="Proteomes" id="UP001595445">
    <property type="component" value="Unassembled WGS sequence"/>
</dbReference>
<keyword evidence="3" id="KW-0804">Transcription</keyword>
<evidence type="ECO:0000256" key="1">
    <source>
        <dbReference type="ARBA" id="ARBA00023015"/>
    </source>
</evidence>
<feature type="domain" description="HTH iclR-type" evidence="4">
    <location>
        <begin position="5"/>
        <end position="64"/>
    </location>
</feature>
<keyword evidence="7" id="KW-1185">Reference proteome</keyword>
<feature type="domain" description="IclR-ED" evidence="5">
    <location>
        <begin position="58"/>
        <end position="236"/>
    </location>
</feature>
<dbReference type="InterPro" id="IPR036388">
    <property type="entry name" value="WH-like_DNA-bd_sf"/>
</dbReference>
<keyword evidence="1" id="KW-0805">Transcription regulation</keyword>
<dbReference type="SMART" id="SM00346">
    <property type="entry name" value="HTH_ICLR"/>
    <property type="match status" value="1"/>
</dbReference>
<dbReference type="InterPro" id="IPR005471">
    <property type="entry name" value="Tscrpt_reg_IclR_N"/>
</dbReference>
<dbReference type="Gene3D" id="1.10.10.10">
    <property type="entry name" value="Winged helix-like DNA-binding domain superfamily/Winged helix DNA-binding domain"/>
    <property type="match status" value="1"/>
</dbReference>
<dbReference type="Pfam" id="PF01614">
    <property type="entry name" value="IclR_C"/>
    <property type="match status" value="1"/>
</dbReference>
<gene>
    <name evidence="6" type="ORF">ACFOD6_18165</name>
</gene>
<dbReference type="PANTHER" id="PTHR30136">
    <property type="entry name" value="HELIX-TURN-HELIX TRANSCRIPTIONAL REGULATOR, ICLR FAMILY"/>
    <property type="match status" value="1"/>
</dbReference>
<evidence type="ECO:0000313" key="6">
    <source>
        <dbReference type="EMBL" id="MFC3087971.1"/>
    </source>
</evidence>
<dbReference type="InterPro" id="IPR036390">
    <property type="entry name" value="WH_DNA-bd_sf"/>
</dbReference>
<keyword evidence="2" id="KW-0238">DNA-binding</keyword>
<name>A0ABV7E029_9RHOB</name>
<evidence type="ECO:0000256" key="2">
    <source>
        <dbReference type="ARBA" id="ARBA00023125"/>
    </source>
</evidence>
<dbReference type="InterPro" id="IPR050707">
    <property type="entry name" value="HTH_MetabolicPath_Reg"/>
</dbReference>
<dbReference type="PROSITE" id="PS51078">
    <property type="entry name" value="ICLR_ED"/>
    <property type="match status" value="1"/>
</dbReference>
<dbReference type="EMBL" id="JBHRSM010000043">
    <property type="protein sequence ID" value="MFC3087971.1"/>
    <property type="molecule type" value="Genomic_DNA"/>
</dbReference>
<dbReference type="Pfam" id="PF09339">
    <property type="entry name" value="HTH_IclR"/>
    <property type="match status" value="1"/>
</dbReference>
<dbReference type="RefSeq" id="WP_197647711.1">
    <property type="nucleotide sequence ID" value="NZ_JAEACP010000038.1"/>
</dbReference>
<dbReference type="Gene3D" id="3.30.450.40">
    <property type="match status" value="1"/>
</dbReference>
<proteinExistence type="predicted"/>
<comment type="caution">
    <text evidence="6">The sequence shown here is derived from an EMBL/GenBank/DDBJ whole genome shotgun (WGS) entry which is preliminary data.</text>
</comment>
<protein>
    <submittedName>
        <fullName evidence="6">IclR family transcriptional regulator</fullName>
    </submittedName>
</protein>
<evidence type="ECO:0000256" key="3">
    <source>
        <dbReference type="ARBA" id="ARBA00023163"/>
    </source>
</evidence>
<dbReference type="PROSITE" id="PS51077">
    <property type="entry name" value="HTH_ICLR"/>
    <property type="match status" value="1"/>
</dbReference>
<reference evidence="7" key="1">
    <citation type="journal article" date="2019" name="Int. J. Syst. Evol. Microbiol.">
        <title>The Global Catalogue of Microorganisms (GCM) 10K type strain sequencing project: providing services to taxonomists for standard genome sequencing and annotation.</title>
        <authorList>
            <consortium name="The Broad Institute Genomics Platform"/>
            <consortium name="The Broad Institute Genome Sequencing Center for Infectious Disease"/>
            <person name="Wu L."/>
            <person name="Ma J."/>
        </authorList>
    </citation>
    <scope>NUCLEOTIDE SEQUENCE [LARGE SCALE GENOMIC DNA]</scope>
    <source>
        <strain evidence="7">KCTC 62102</strain>
    </source>
</reference>
<dbReference type="InterPro" id="IPR029016">
    <property type="entry name" value="GAF-like_dom_sf"/>
</dbReference>
<dbReference type="SUPFAM" id="SSF55781">
    <property type="entry name" value="GAF domain-like"/>
    <property type="match status" value="1"/>
</dbReference>